<dbReference type="OrthoDB" id="3255758at2759"/>
<dbReference type="Proteomes" id="UP000076532">
    <property type="component" value="Unassembled WGS sequence"/>
</dbReference>
<keyword evidence="3" id="KW-1185">Reference proteome</keyword>
<proteinExistence type="predicted"/>
<dbReference type="STRING" id="436010.A0A167XC80"/>
<name>A0A167XC80_9AGAM</name>
<dbReference type="PANTHER" id="PTHR46929">
    <property type="entry name" value="EXPRESSED PROTEIN"/>
    <property type="match status" value="1"/>
</dbReference>
<dbReference type="AlphaFoldDB" id="A0A167XC80"/>
<feature type="non-terminal residue" evidence="2">
    <location>
        <position position="144"/>
    </location>
</feature>
<evidence type="ECO:0000259" key="1">
    <source>
        <dbReference type="Pfam" id="PF12776"/>
    </source>
</evidence>
<accession>A0A167XC80</accession>
<gene>
    <name evidence="2" type="ORF">FIBSPDRAFT_717654</name>
</gene>
<feature type="non-terminal residue" evidence="2">
    <location>
        <position position="1"/>
    </location>
</feature>
<evidence type="ECO:0000313" key="2">
    <source>
        <dbReference type="EMBL" id="KZP07058.1"/>
    </source>
</evidence>
<dbReference type="PANTHER" id="PTHR46929:SF3">
    <property type="entry name" value="MYB_SANT-LIKE DOMAIN-CONTAINING PROTEIN"/>
    <property type="match status" value="1"/>
</dbReference>
<dbReference type="Pfam" id="PF12776">
    <property type="entry name" value="Myb_DNA-bind_3"/>
    <property type="match status" value="1"/>
</dbReference>
<sequence>KGKSQKKKVPSKAVWKSADDAVLIKALVKEREARHQSDSGFKPLSWVACAAALKGIETKSGGVAKSKSSCQEHYKKIKKEYSIVKAIREQLGFGWDDTLKIATAPEDVWETYIASHQKAVPFKPKGFPFFDHLQLLVHGIIANG</sequence>
<evidence type="ECO:0000313" key="3">
    <source>
        <dbReference type="Proteomes" id="UP000076532"/>
    </source>
</evidence>
<organism evidence="2 3">
    <name type="scientific">Athelia psychrophila</name>
    <dbReference type="NCBI Taxonomy" id="1759441"/>
    <lineage>
        <taxon>Eukaryota</taxon>
        <taxon>Fungi</taxon>
        <taxon>Dikarya</taxon>
        <taxon>Basidiomycota</taxon>
        <taxon>Agaricomycotina</taxon>
        <taxon>Agaricomycetes</taxon>
        <taxon>Agaricomycetidae</taxon>
        <taxon>Atheliales</taxon>
        <taxon>Atheliaceae</taxon>
        <taxon>Athelia</taxon>
    </lineage>
</organism>
<protein>
    <recommendedName>
        <fullName evidence="1">Myb/SANT-like domain-containing protein</fullName>
    </recommendedName>
</protein>
<reference evidence="2 3" key="1">
    <citation type="journal article" date="2016" name="Mol. Biol. Evol.">
        <title>Comparative Genomics of Early-Diverging Mushroom-Forming Fungi Provides Insights into the Origins of Lignocellulose Decay Capabilities.</title>
        <authorList>
            <person name="Nagy L.G."/>
            <person name="Riley R."/>
            <person name="Tritt A."/>
            <person name="Adam C."/>
            <person name="Daum C."/>
            <person name="Floudas D."/>
            <person name="Sun H."/>
            <person name="Yadav J.S."/>
            <person name="Pangilinan J."/>
            <person name="Larsson K.H."/>
            <person name="Matsuura K."/>
            <person name="Barry K."/>
            <person name="Labutti K."/>
            <person name="Kuo R."/>
            <person name="Ohm R.A."/>
            <person name="Bhattacharya S.S."/>
            <person name="Shirouzu T."/>
            <person name="Yoshinaga Y."/>
            <person name="Martin F.M."/>
            <person name="Grigoriev I.V."/>
            <person name="Hibbett D.S."/>
        </authorList>
    </citation>
    <scope>NUCLEOTIDE SEQUENCE [LARGE SCALE GENOMIC DNA]</scope>
    <source>
        <strain evidence="2 3">CBS 109695</strain>
    </source>
</reference>
<feature type="domain" description="Myb/SANT-like" evidence="1">
    <location>
        <begin position="15"/>
        <end position="112"/>
    </location>
</feature>
<dbReference type="EMBL" id="KV417763">
    <property type="protein sequence ID" value="KZP07058.1"/>
    <property type="molecule type" value="Genomic_DNA"/>
</dbReference>
<dbReference type="InterPro" id="IPR024752">
    <property type="entry name" value="Myb/SANT-like_dom"/>
</dbReference>